<comment type="caution">
    <text evidence="1">The sequence shown here is derived from an EMBL/GenBank/DDBJ whole genome shotgun (WGS) entry which is preliminary data.</text>
</comment>
<dbReference type="EMBL" id="PGFG01000001">
    <property type="protein sequence ID" value="PJJ75411.1"/>
    <property type="molecule type" value="Genomic_DNA"/>
</dbReference>
<dbReference type="InterPro" id="IPR011256">
    <property type="entry name" value="Reg_factor_effector_dom_sf"/>
</dbReference>
<evidence type="ECO:0000313" key="1">
    <source>
        <dbReference type="EMBL" id="PJJ75411.1"/>
    </source>
</evidence>
<accession>A0A2M9CU50</accession>
<proteinExistence type="predicted"/>
<dbReference type="OrthoDB" id="9807923at2"/>
<dbReference type="Gene3D" id="3.20.80.10">
    <property type="entry name" value="Regulatory factor, effector binding domain"/>
    <property type="match status" value="1"/>
</dbReference>
<reference evidence="1 2" key="1">
    <citation type="submission" date="2017-11" db="EMBL/GenBank/DDBJ databases">
        <title>Genomic Encyclopedia of Archaeal and Bacterial Type Strains, Phase II (KMG-II): From Individual Species to Whole Genera.</title>
        <authorList>
            <person name="Goeker M."/>
        </authorList>
    </citation>
    <scope>NUCLEOTIDE SEQUENCE [LARGE SCALE GENOMIC DNA]</scope>
    <source>
        <strain evidence="1 2">DSM 27268</strain>
    </source>
</reference>
<dbReference type="InterPro" id="IPR023393">
    <property type="entry name" value="START-like_dom_sf"/>
</dbReference>
<dbReference type="SUPFAM" id="SSF55961">
    <property type="entry name" value="Bet v1-like"/>
    <property type="match status" value="1"/>
</dbReference>
<dbReference type="RefSeq" id="WP_100314022.1">
    <property type="nucleotide sequence ID" value="NZ_PGFG01000001.1"/>
</dbReference>
<dbReference type="AlphaFoldDB" id="A0A2M9CU50"/>
<dbReference type="InterPro" id="IPR019587">
    <property type="entry name" value="Polyketide_cyclase/dehydratase"/>
</dbReference>
<gene>
    <name evidence="1" type="ORF">BXY57_0987</name>
</gene>
<evidence type="ECO:0000313" key="2">
    <source>
        <dbReference type="Proteomes" id="UP000230000"/>
    </source>
</evidence>
<protein>
    <submittedName>
        <fullName evidence="1">Polyketide cyclase/dehydrase/lipid transport protein</fullName>
    </submittedName>
</protein>
<keyword evidence="2" id="KW-1185">Reference proteome</keyword>
<dbReference type="Proteomes" id="UP000230000">
    <property type="component" value="Unassembled WGS sequence"/>
</dbReference>
<dbReference type="Pfam" id="PF10604">
    <property type="entry name" value="Polyketide_cyc2"/>
    <property type="match status" value="1"/>
</dbReference>
<organism evidence="1 2">
    <name type="scientific">Thermoflavifilum aggregans</name>
    <dbReference type="NCBI Taxonomy" id="454188"/>
    <lineage>
        <taxon>Bacteria</taxon>
        <taxon>Pseudomonadati</taxon>
        <taxon>Bacteroidota</taxon>
        <taxon>Chitinophagia</taxon>
        <taxon>Chitinophagales</taxon>
        <taxon>Chitinophagaceae</taxon>
        <taxon>Thermoflavifilum</taxon>
    </lineage>
</organism>
<sequence length="349" mass="40096">MMRWLRFLVIILIGFLVFVFLFSLFLPSVGHTERAGMIDAPLDTVMTRLTDVHHLARWLQGWSTDSVDAALQFQFPQTGRDEQPCFSWTYHLARNRAGGSFCITHVYPEKHQVDYRMDMKNLPPITGHFVLAPALDGEHTWIKWTMDLQLGWWPWWKYYGVMLDRLVGPGMEHALGSLKADCEQADTMGYQIHRIPVPFHTILVYAVTIPASAKYQTLQRADQLLERYIRQLGLSRQSAVIAQYLPVQDSLCEIHVGIPVQLPQNVTAKQLQSQLRSTMHVLTMPEGGFVLVATMKGQARQIPAAYQALQRYLHKQHLQSPAGPWEQYPEKLPDSDTSQLLVKVYWPVY</sequence>
<name>A0A2M9CU50_9BACT</name>
<dbReference type="Gene3D" id="3.30.530.20">
    <property type="match status" value="1"/>
</dbReference>